<comment type="caution">
    <text evidence="2">The sequence shown here is derived from an EMBL/GenBank/DDBJ whole genome shotgun (WGS) entry which is preliminary data.</text>
</comment>
<gene>
    <name evidence="1" type="ORF">POCTA_138.1.T2150007</name>
    <name evidence="2" type="ORF">POCTA_138.1.T2150008</name>
</gene>
<evidence type="ECO:0000313" key="1">
    <source>
        <dbReference type="EMBL" id="CAD8215219.1"/>
    </source>
</evidence>
<proteinExistence type="predicted"/>
<sequence length="77" mass="9287">MKQINIVMISFYCLCKNNQIQQNLETNSYELSKIEFNKALKYSEYLIIKFDINQQLFNLFKSSVNMMKLFNLIAYRD</sequence>
<evidence type="ECO:0000313" key="2">
    <source>
        <dbReference type="EMBL" id="CAD8215220.1"/>
    </source>
</evidence>
<keyword evidence="3" id="KW-1185">Reference proteome</keyword>
<organism evidence="2 3">
    <name type="scientific">Paramecium octaurelia</name>
    <dbReference type="NCBI Taxonomy" id="43137"/>
    <lineage>
        <taxon>Eukaryota</taxon>
        <taxon>Sar</taxon>
        <taxon>Alveolata</taxon>
        <taxon>Ciliophora</taxon>
        <taxon>Intramacronucleata</taxon>
        <taxon>Oligohymenophorea</taxon>
        <taxon>Peniculida</taxon>
        <taxon>Parameciidae</taxon>
        <taxon>Paramecium</taxon>
    </lineage>
</organism>
<protein>
    <submittedName>
        <fullName evidence="2">Uncharacterized protein</fullName>
    </submittedName>
</protein>
<name>A0A8S1YMS1_PAROT</name>
<dbReference type="EMBL" id="CAJJDP010000219">
    <property type="protein sequence ID" value="CAD8215220.1"/>
    <property type="molecule type" value="Genomic_DNA"/>
</dbReference>
<dbReference type="Proteomes" id="UP000683925">
    <property type="component" value="Unassembled WGS sequence"/>
</dbReference>
<dbReference type="EMBL" id="CAJJDP010000219">
    <property type="protein sequence ID" value="CAD8215219.1"/>
    <property type="molecule type" value="Genomic_DNA"/>
</dbReference>
<accession>A0A8S1YMS1</accession>
<evidence type="ECO:0000313" key="3">
    <source>
        <dbReference type="Proteomes" id="UP000683925"/>
    </source>
</evidence>
<dbReference type="AlphaFoldDB" id="A0A8S1YMS1"/>
<reference evidence="2" key="1">
    <citation type="submission" date="2021-01" db="EMBL/GenBank/DDBJ databases">
        <authorList>
            <consortium name="Genoscope - CEA"/>
            <person name="William W."/>
        </authorList>
    </citation>
    <scope>NUCLEOTIDE SEQUENCE</scope>
</reference>